<dbReference type="InterPro" id="IPR005828">
    <property type="entry name" value="MFS_sugar_transport-like"/>
</dbReference>
<evidence type="ECO:0000256" key="5">
    <source>
        <dbReference type="ARBA" id="ARBA00022989"/>
    </source>
</evidence>
<sequence>MLKSSAPPSNTFRLANKEFPKVTWWREPGLRHLYFLLLVPLMTSMVNGYDGSMMNALQTSGQWQDYFHHPRGSLLAFYNLAFALGQLIAVIPFPFPATIADKLGRRWGVVIGSIIAIVGVAIQSASINGKKKTAPFSCSALTPTTEYCKLTPCDVVGMFVAGRFIVGFGVMIDHGSAPLIVTELAHTQHRATITAIYNSTWYFGSIVAAWVTFGEWAWRIPSIIQAFPAVVQIMFIWFLPESPRFLIAKDRHDEALEVLVKFHGNGERTDFVQTSFTEIKETLALEREFSSKSGWLDLLRTPGNRKRTLICYLQGFFSQWCGNGLVSYYLVPVLETIGITKNAEQAGLNGGLQIWNFTVAIWAAFNIDRFGRRKMVLGSTGSMIVCFVLWTVLSARYSLTGDSGDAKGVIVMIFLFYTAFNCGWQGLVLAYPIEILPYEIRAKGLNVTFFGVSSSLLNQYINPVGIESQGWRFYIFYDVFLCVIFTVVYFLWVETKNTPLEEIAKFFDGDEAKVGGGASTGASAAVLSQMRAKNGEFEEEVTHVEA</sequence>
<dbReference type="InterPro" id="IPR003663">
    <property type="entry name" value="Sugar/inositol_transpt"/>
</dbReference>
<dbReference type="AlphaFoldDB" id="A0A395NSH9"/>
<comment type="caution">
    <text evidence="9">The sequence shown here is derived from an EMBL/GenBank/DDBJ whole genome shotgun (WGS) entry which is preliminary data.</text>
</comment>
<evidence type="ECO:0000256" key="2">
    <source>
        <dbReference type="ARBA" id="ARBA00010992"/>
    </source>
</evidence>
<feature type="transmembrane region" description="Helical" evidence="7">
    <location>
        <begin position="409"/>
        <end position="432"/>
    </location>
</feature>
<accession>A0A395NSH9</accession>
<evidence type="ECO:0000259" key="8">
    <source>
        <dbReference type="PROSITE" id="PS50850"/>
    </source>
</evidence>
<keyword evidence="6 7" id="KW-0472">Membrane</keyword>
<dbReference type="InterPro" id="IPR005829">
    <property type="entry name" value="Sugar_transporter_CS"/>
</dbReference>
<evidence type="ECO:0000256" key="3">
    <source>
        <dbReference type="ARBA" id="ARBA00022448"/>
    </source>
</evidence>
<evidence type="ECO:0000313" key="9">
    <source>
        <dbReference type="EMBL" id="RFU79042.1"/>
    </source>
</evidence>
<evidence type="ECO:0000256" key="4">
    <source>
        <dbReference type="ARBA" id="ARBA00022692"/>
    </source>
</evidence>
<dbReference type="FunFam" id="1.20.1250.20:FF:000134">
    <property type="entry name" value="MFS sugar transporter protein"/>
    <property type="match status" value="1"/>
</dbReference>
<dbReference type="InterPro" id="IPR036259">
    <property type="entry name" value="MFS_trans_sf"/>
</dbReference>
<dbReference type="InterPro" id="IPR020846">
    <property type="entry name" value="MFS_dom"/>
</dbReference>
<dbReference type="InterPro" id="IPR050360">
    <property type="entry name" value="MFS_Sugar_Transporters"/>
</dbReference>
<feature type="transmembrane region" description="Helical" evidence="7">
    <location>
        <begin position="444"/>
        <end position="461"/>
    </location>
</feature>
<dbReference type="Gene3D" id="1.20.1250.20">
    <property type="entry name" value="MFS general substrate transporter like domains"/>
    <property type="match status" value="1"/>
</dbReference>
<dbReference type="PANTHER" id="PTHR48022">
    <property type="entry name" value="PLASTIDIC GLUCOSE TRANSPORTER 4"/>
    <property type="match status" value="1"/>
</dbReference>
<comment type="similarity">
    <text evidence="2">Belongs to the major facilitator superfamily. Sugar transporter (TC 2.A.1.1) family.</text>
</comment>
<dbReference type="PRINTS" id="PR00171">
    <property type="entry name" value="SUGRTRNSPORT"/>
</dbReference>
<evidence type="ECO:0000313" key="10">
    <source>
        <dbReference type="Proteomes" id="UP000266272"/>
    </source>
</evidence>
<dbReference type="GO" id="GO:0005351">
    <property type="term" value="F:carbohydrate:proton symporter activity"/>
    <property type="evidence" value="ECO:0007669"/>
    <property type="project" value="TreeGrafter"/>
</dbReference>
<organism evidence="9 10">
    <name type="scientific">Trichoderma arundinaceum</name>
    <dbReference type="NCBI Taxonomy" id="490622"/>
    <lineage>
        <taxon>Eukaryota</taxon>
        <taxon>Fungi</taxon>
        <taxon>Dikarya</taxon>
        <taxon>Ascomycota</taxon>
        <taxon>Pezizomycotina</taxon>
        <taxon>Sordariomycetes</taxon>
        <taxon>Hypocreomycetidae</taxon>
        <taxon>Hypocreales</taxon>
        <taxon>Hypocreaceae</taxon>
        <taxon>Trichoderma</taxon>
    </lineage>
</organism>
<protein>
    <submittedName>
        <fullName evidence="9">Hexose transporter</fullName>
    </submittedName>
</protein>
<feature type="transmembrane region" description="Helical" evidence="7">
    <location>
        <begin position="73"/>
        <end position="95"/>
    </location>
</feature>
<feature type="transmembrane region" description="Helical" evidence="7">
    <location>
        <begin position="346"/>
        <end position="365"/>
    </location>
</feature>
<evidence type="ECO:0000256" key="7">
    <source>
        <dbReference type="SAM" id="Phobius"/>
    </source>
</evidence>
<dbReference type="GO" id="GO:0016020">
    <property type="term" value="C:membrane"/>
    <property type="evidence" value="ECO:0007669"/>
    <property type="project" value="UniProtKB-SubCell"/>
</dbReference>
<dbReference type="OrthoDB" id="6133115at2759"/>
<dbReference type="SUPFAM" id="SSF103473">
    <property type="entry name" value="MFS general substrate transporter"/>
    <property type="match status" value="1"/>
</dbReference>
<proteinExistence type="inferred from homology"/>
<dbReference type="PROSITE" id="PS00216">
    <property type="entry name" value="SUGAR_TRANSPORT_1"/>
    <property type="match status" value="1"/>
</dbReference>
<feature type="transmembrane region" description="Helical" evidence="7">
    <location>
        <begin position="219"/>
        <end position="239"/>
    </location>
</feature>
<keyword evidence="4 7" id="KW-0812">Transmembrane</keyword>
<feature type="transmembrane region" description="Helical" evidence="7">
    <location>
        <begin position="195"/>
        <end position="213"/>
    </location>
</feature>
<feature type="transmembrane region" description="Helical" evidence="7">
    <location>
        <begin position="107"/>
        <end position="127"/>
    </location>
</feature>
<keyword evidence="5 7" id="KW-1133">Transmembrane helix</keyword>
<feature type="transmembrane region" description="Helical" evidence="7">
    <location>
        <begin position="33"/>
        <end position="52"/>
    </location>
</feature>
<feature type="transmembrane region" description="Helical" evidence="7">
    <location>
        <begin position="377"/>
        <end position="397"/>
    </location>
</feature>
<name>A0A395NSH9_TRIAR</name>
<dbReference type="EMBL" id="PXOA01000178">
    <property type="protein sequence ID" value="RFU79042.1"/>
    <property type="molecule type" value="Genomic_DNA"/>
</dbReference>
<dbReference type="Proteomes" id="UP000266272">
    <property type="component" value="Unassembled WGS sequence"/>
</dbReference>
<dbReference type="PANTHER" id="PTHR48022:SF64">
    <property type="entry name" value="MAJOR FACILITATOR SUPERFAMILY (MFS) PROFILE DOMAIN-CONTAINING PROTEIN"/>
    <property type="match status" value="1"/>
</dbReference>
<feature type="transmembrane region" description="Helical" evidence="7">
    <location>
        <begin position="473"/>
        <end position="492"/>
    </location>
</feature>
<evidence type="ECO:0000256" key="6">
    <source>
        <dbReference type="ARBA" id="ARBA00023136"/>
    </source>
</evidence>
<dbReference type="Pfam" id="PF00083">
    <property type="entry name" value="Sugar_tr"/>
    <property type="match status" value="1"/>
</dbReference>
<reference evidence="9 10" key="1">
    <citation type="journal article" date="2018" name="PLoS Pathog.">
        <title>Evolution of structural diversity of trichothecenes, a family of toxins produced by plant pathogenic and entomopathogenic fungi.</title>
        <authorList>
            <person name="Proctor R.H."/>
            <person name="McCormick S.P."/>
            <person name="Kim H.S."/>
            <person name="Cardoza R.E."/>
            <person name="Stanley A.M."/>
            <person name="Lindo L."/>
            <person name="Kelly A."/>
            <person name="Brown D.W."/>
            <person name="Lee T."/>
            <person name="Vaughan M.M."/>
            <person name="Alexander N.J."/>
            <person name="Busman M."/>
            <person name="Gutierrez S."/>
        </authorList>
    </citation>
    <scope>NUCLEOTIDE SEQUENCE [LARGE SCALE GENOMIC DNA]</scope>
    <source>
        <strain evidence="9 10">IBT 40837</strain>
    </source>
</reference>
<feature type="transmembrane region" description="Helical" evidence="7">
    <location>
        <begin position="309"/>
        <end position="331"/>
    </location>
</feature>
<gene>
    <name evidence="9" type="ORF">TARUN_3171</name>
</gene>
<feature type="domain" description="Major facilitator superfamily (MFS) profile" evidence="8">
    <location>
        <begin position="36"/>
        <end position="496"/>
    </location>
</feature>
<keyword evidence="3" id="KW-0813">Transport</keyword>
<keyword evidence="10" id="KW-1185">Reference proteome</keyword>
<comment type="subcellular location">
    <subcellularLocation>
        <location evidence="1">Membrane</location>
        <topology evidence="1">Multi-pass membrane protein</topology>
    </subcellularLocation>
</comment>
<evidence type="ECO:0000256" key="1">
    <source>
        <dbReference type="ARBA" id="ARBA00004141"/>
    </source>
</evidence>
<dbReference type="PROSITE" id="PS50850">
    <property type="entry name" value="MFS"/>
    <property type="match status" value="1"/>
</dbReference>